<name>A0A1F7X1X6_9BACT</name>
<feature type="coiled-coil region" evidence="1">
    <location>
        <begin position="279"/>
        <end position="306"/>
    </location>
</feature>
<dbReference type="InterPro" id="IPR011604">
    <property type="entry name" value="PDDEXK-like_dom_sf"/>
</dbReference>
<dbReference type="AlphaFoldDB" id="A0A1F7X1X6"/>
<proteinExistence type="predicted"/>
<evidence type="ECO:0000256" key="1">
    <source>
        <dbReference type="SAM" id="Coils"/>
    </source>
</evidence>
<comment type="caution">
    <text evidence="2">The sequence shown here is derived from an EMBL/GenBank/DDBJ whole genome shotgun (WGS) entry which is preliminary data.</text>
</comment>
<evidence type="ECO:0000313" key="2">
    <source>
        <dbReference type="EMBL" id="OGM09082.1"/>
    </source>
</evidence>
<sequence>MQGVKDMLAEIMHGLAEMEFTDKDNNEFYPRPSSAGPMKCIRQMVYHGLKISKTPLPGRTYHVFDDGHWHEELILNWLRKSSFRIHSEQMKVETRPPMTFGHIDALFTDMLNIDRLLEIKGYNHFTFNRFWDGELPLDNLSQCAIYLDALQRNANPDLKQCVLLIKNKNTAQYIEFEVEYSLFEDALTVIRSTHSTGEVRKINQIMPEIVVSACDKFKRTLEFIDKKTLPKRQYHINEDWQCEYCQWCKVCWENYEQEFNELKTNIDLPNEIADTIRYYKELGAQKKDIESEYDDLNAKIKQIMKDAGAKQGKAGEYLVKISMIKTNRIDKDLLSPTEIDKATKQSFYERIFISKAKELLNGK</sequence>
<dbReference type="EMBL" id="MGFQ01000027">
    <property type="protein sequence ID" value="OGM09082.1"/>
    <property type="molecule type" value="Genomic_DNA"/>
</dbReference>
<dbReference type="Gene3D" id="3.90.320.10">
    <property type="match status" value="1"/>
</dbReference>
<accession>A0A1F7X1X6</accession>
<evidence type="ECO:0000313" key="3">
    <source>
        <dbReference type="Proteomes" id="UP000176939"/>
    </source>
</evidence>
<dbReference type="Proteomes" id="UP000176939">
    <property type="component" value="Unassembled WGS sequence"/>
</dbReference>
<evidence type="ECO:0008006" key="4">
    <source>
        <dbReference type="Google" id="ProtNLM"/>
    </source>
</evidence>
<gene>
    <name evidence="2" type="ORF">A2Z67_03805</name>
</gene>
<keyword evidence="1" id="KW-0175">Coiled coil</keyword>
<protein>
    <recommendedName>
        <fullName evidence="4">PD-(D/E)XK endonuclease-like domain-containing protein</fullName>
    </recommendedName>
</protein>
<organism evidence="2 3">
    <name type="scientific">Candidatus Woesebacteria bacterium RBG_13_36_22</name>
    <dbReference type="NCBI Taxonomy" id="1802478"/>
    <lineage>
        <taxon>Bacteria</taxon>
        <taxon>Candidatus Woeseibacteriota</taxon>
    </lineage>
</organism>
<reference evidence="2 3" key="1">
    <citation type="journal article" date="2016" name="Nat. Commun.">
        <title>Thousands of microbial genomes shed light on interconnected biogeochemical processes in an aquifer system.</title>
        <authorList>
            <person name="Anantharaman K."/>
            <person name="Brown C.T."/>
            <person name="Hug L.A."/>
            <person name="Sharon I."/>
            <person name="Castelle C.J."/>
            <person name="Probst A.J."/>
            <person name="Thomas B.C."/>
            <person name="Singh A."/>
            <person name="Wilkins M.J."/>
            <person name="Karaoz U."/>
            <person name="Brodie E.L."/>
            <person name="Williams K.H."/>
            <person name="Hubbard S.S."/>
            <person name="Banfield J.F."/>
        </authorList>
    </citation>
    <scope>NUCLEOTIDE SEQUENCE [LARGE SCALE GENOMIC DNA]</scope>
</reference>